<organism evidence="1 2">
    <name type="scientific">Penicillium capsulatum</name>
    <dbReference type="NCBI Taxonomy" id="69766"/>
    <lineage>
        <taxon>Eukaryota</taxon>
        <taxon>Fungi</taxon>
        <taxon>Dikarya</taxon>
        <taxon>Ascomycota</taxon>
        <taxon>Pezizomycotina</taxon>
        <taxon>Eurotiomycetes</taxon>
        <taxon>Eurotiomycetidae</taxon>
        <taxon>Eurotiales</taxon>
        <taxon>Aspergillaceae</taxon>
        <taxon>Penicillium</taxon>
    </lineage>
</organism>
<evidence type="ECO:0000313" key="2">
    <source>
        <dbReference type="Proteomes" id="UP001146351"/>
    </source>
</evidence>
<gene>
    <name evidence="1" type="ORF">N7492_005051</name>
</gene>
<proteinExistence type="predicted"/>
<reference evidence="1" key="2">
    <citation type="journal article" date="2023" name="IMA Fungus">
        <title>Comparative genomic study of the Penicillium genus elucidates a diverse pangenome and 15 lateral gene transfer events.</title>
        <authorList>
            <person name="Petersen C."/>
            <person name="Sorensen T."/>
            <person name="Nielsen M.R."/>
            <person name="Sondergaard T.E."/>
            <person name="Sorensen J.L."/>
            <person name="Fitzpatrick D.A."/>
            <person name="Frisvad J.C."/>
            <person name="Nielsen K.L."/>
        </authorList>
    </citation>
    <scope>NUCLEOTIDE SEQUENCE</scope>
    <source>
        <strain evidence="1">IBT 21917</strain>
    </source>
</reference>
<sequence length="178" mass="19903">MRIESDEGDFARQSRTRTTQYWDEMERGTQQGLTAQVFQLTSGTNVSNAKLSWTNSDPSLERYSIQLKSDSTSFSTVANVSGNTFDNYNLDPGRYVYRVILSARQSNEANATAFTSKASEFASYNNTKPSTVGRKPDIYVKQLYYGYNYVENLCPGLHLGGSETSLCATQRHGCDQHA</sequence>
<comment type="caution">
    <text evidence="1">The sequence shown here is derived from an EMBL/GenBank/DDBJ whole genome shotgun (WGS) entry which is preliminary data.</text>
</comment>
<dbReference type="EMBL" id="JAPQKO010000003">
    <property type="protein sequence ID" value="KAJ5172458.1"/>
    <property type="molecule type" value="Genomic_DNA"/>
</dbReference>
<protein>
    <submittedName>
        <fullName evidence="1">Glycosyl hydrolase</fullName>
    </submittedName>
</protein>
<keyword evidence="2" id="KW-1185">Reference proteome</keyword>
<accession>A0A9W9IB84</accession>
<keyword evidence="1" id="KW-0378">Hydrolase</keyword>
<evidence type="ECO:0000313" key="1">
    <source>
        <dbReference type="EMBL" id="KAJ5172458.1"/>
    </source>
</evidence>
<dbReference type="AlphaFoldDB" id="A0A9W9IB84"/>
<dbReference type="GO" id="GO:0016787">
    <property type="term" value="F:hydrolase activity"/>
    <property type="evidence" value="ECO:0007669"/>
    <property type="project" value="UniProtKB-KW"/>
</dbReference>
<name>A0A9W9IB84_9EURO</name>
<dbReference type="Proteomes" id="UP001146351">
    <property type="component" value="Unassembled WGS sequence"/>
</dbReference>
<dbReference type="OrthoDB" id="9970295at2759"/>
<reference evidence="1" key="1">
    <citation type="submission" date="2022-11" db="EMBL/GenBank/DDBJ databases">
        <authorList>
            <person name="Petersen C."/>
        </authorList>
    </citation>
    <scope>NUCLEOTIDE SEQUENCE</scope>
    <source>
        <strain evidence="1">IBT 21917</strain>
    </source>
</reference>